<proteinExistence type="predicted"/>
<comment type="caution">
    <text evidence="1">The sequence shown here is derived from an EMBL/GenBank/DDBJ whole genome shotgun (WGS) entry which is preliminary data.</text>
</comment>
<reference evidence="1 2" key="1">
    <citation type="submission" date="2013-06" db="EMBL/GenBank/DDBJ databases">
        <authorList>
            <person name="Weinstock G."/>
            <person name="Sodergren E."/>
            <person name="Lobos E.A."/>
            <person name="Fulton L."/>
            <person name="Fulton R."/>
            <person name="Courtney L."/>
            <person name="Fronick C."/>
            <person name="O'Laughlin M."/>
            <person name="Godfrey J."/>
            <person name="Wilson R.M."/>
            <person name="Miner T."/>
            <person name="Farmer C."/>
            <person name="Delehaunty K."/>
            <person name="Cordes M."/>
            <person name="Minx P."/>
            <person name="Tomlinson C."/>
            <person name="Chen J."/>
            <person name="Wollam A."/>
            <person name="Pepin K.H."/>
            <person name="Bhonagiri V."/>
            <person name="Zhang X."/>
            <person name="Warren W."/>
            <person name="Mitreva M."/>
            <person name="Mardis E.R."/>
            <person name="Wilson R.K."/>
        </authorList>
    </citation>
    <scope>NUCLEOTIDE SEQUENCE [LARGE SCALE GENOMIC DNA]</scope>
    <source>
        <strain evidence="1 2">ATCC 29426</strain>
    </source>
</reference>
<protein>
    <submittedName>
        <fullName evidence="1">Uncharacterized protein</fullName>
    </submittedName>
</protein>
<evidence type="ECO:0000313" key="2">
    <source>
        <dbReference type="Proteomes" id="UP000016660"/>
    </source>
</evidence>
<sequence length="47" mass="5558">MEYFLTDKIAIVFQFIGINKFSFEEERAFKYYRQSTIGTLPTLKATT</sequence>
<evidence type="ECO:0000313" key="1">
    <source>
        <dbReference type="EMBL" id="ERJ70960.1"/>
    </source>
</evidence>
<dbReference type="Proteomes" id="UP000016660">
    <property type="component" value="Unassembled WGS sequence"/>
</dbReference>
<accession>A0ABN0NNK7</accession>
<organism evidence="1 2">
    <name type="scientific">Prevotella disiens JCM 6334 = ATCC 29426</name>
    <dbReference type="NCBI Taxonomy" id="1235811"/>
    <lineage>
        <taxon>Bacteria</taxon>
        <taxon>Pseudomonadati</taxon>
        <taxon>Bacteroidota</taxon>
        <taxon>Bacteroidia</taxon>
        <taxon>Bacteroidales</taxon>
        <taxon>Prevotellaceae</taxon>
        <taxon>Prevotella</taxon>
    </lineage>
</organism>
<dbReference type="EMBL" id="AWUY01000318">
    <property type="protein sequence ID" value="ERJ70960.1"/>
    <property type="molecule type" value="Genomic_DNA"/>
</dbReference>
<keyword evidence="2" id="KW-1185">Reference proteome</keyword>
<gene>
    <name evidence="1" type="ORF">HMPREF0653_02677</name>
</gene>
<name>A0ABN0NNK7_9BACT</name>